<evidence type="ECO:0000256" key="3">
    <source>
        <dbReference type="ARBA" id="ARBA00022723"/>
    </source>
</evidence>
<gene>
    <name evidence="9" type="ORF">QLS71_012350</name>
</gene>
<dbReference type="GO" id="GO:0009055">
    <property type="term" value="F:electron transfer activity"/>
    <property type="evidence" value="ECO:0007669"/>
    <property type="project" value="InterPro"/>
</dbReference>
<evidence type="ECO:0000256" key="6">
    <source>
        <dbReference type="ARBA" id="ARBA00023004"/>
    </source>
</evidence>
<keyword evidence="6 7" id="KW-0408">Iron</keyword>
<sequence length="618" mass="70710">MFKSISFFKVYLVVSSAFLLELFISFDFKNKEDLQDAFIQNELLKTYKVFSEMDAIAEMYQEGEVTIENLKLSVTKSRLQFKRIEFYLAYYYPEYVKKHINGAPLLRVEFENATSVLEPEGLQVIDELVYSDDSLEQGNLIYGLTKRLKSKYLTLYDRLYADPIQKDNSIDVMRLQLIRIFTLGLTGFDTPGSLNAIEEAKVSLEAMQSYFKSLYSNQPADENYKGCLTLFSTSITFLNDNNNFESFGRLHFLKNYLDPLYKELKYFQTKNLDKNLEYISAWNRDSESIFDANFLNPYSYTELTKSEDNKALKNLGEKLFYDKRISSQNNMSCASCHQPEKGFADGLSKSMSSIQGQTVLRNSPTLLNAVYADRYFYDLRAFSLEQQAEHVIFNPSEFNTGYNSILEKLKTEDNGYQKDFEHIFGKKGITRQNLSKALSSYVLSLSSFNSEFDKYARGETENISEEVKQGFNLFMGKANCATCHFAPTFSGLVPPFYNENESEILGVLNTENQPEKGVDADRGRILNGINKEEVWIYEKSFKTTTVRNTLYTAPYFHNGAYSSLEAVVEFYNQGGGAGLGLEVVNQTLPAEPLLLTEKEKANLILFMKALSDNPALKK</sequence>
<dbReference type="GO" id="GO:0020037">
    <property type="term" value="F:heme binding"/>
    <property type="evidence" value="ECO:0007669"/>
    <property type="project" value="InterPro"/>
</dbReference>
<dbReference type="GO" id="GO:0030313">
    <property type="term" value="C:cell envelope"/>
    <property type="evidence" value="ECO:0007669"/>
    <property type="project" value="UniProtKB-SubCell"/>
</dbReference>
<dbReference type="InterPro" id="IPR009056">
    <property type="entry name" value="Cyt_c-like_dom"/>
</dbReference>
<dbReference type="InterPro" id="IPR038352">
    <property type="entry name" value="Imelysin_sf"/>
</dbReference>
<protein>
    <submittedName>
        <fullName evidence="9">Cytochrome c peroxidase</fullName>
        <ecNumber evidence="9">1.11.1.5</ecNumber>
    </submittedName>
</protein>
<dbReference type="RefSeq" id="WP_308990886.1">
    <property type="nucleotide sequence ID" value="NZ_CP155618.1"/>
</dbReference>
<proteinExistence type="predicted"/>
<dbReference type="GO" id="GO:0046872">
    <property type="term" value="F:metal ion binding"/>
    <property type="evidence" value="ECO:0007669"/>
    <property type="project" value="UniProtKB-KW"/>
</dbReference>
<evidence type="ECO:0000313" key="9">
    <source>
        <dbReference type="EMBL" id="XBL13115.1"/>
    </source>
</evidence>
<dbReference type="InterPro" id="IPR004852">
    <property type="entry name" value="Di-haem_cyt_c_peroxidsae"/>
</dbReference>
<name>A0AAU7ECQ6_9FLAO</name>
<dbReference type="Gene3D" id="1.20.1420.20">
    <property type="entry name" value="M75 peptidase, HXXE motif"/>
    <property type="match status" value="1"/>
</dbReference>
<evidence type="ECO:0000313" key="10">
    <source>
        <dbReference type="Proteomes" id="UP001224325"/>
    </source>
</evidence>
<dbReference type="EMBL" id="CP155618">
    <property type="protein sequence ID" value="XBL13115.1"/>
    <property type="molecule type" value="Genomic_DNA"/>
</dbReference>
<reference evidence="9" key="1">
    <citation type="submission" date="2024-04" db="EMBL/GenBank/DDBJ databases">
        <title>Mariniflexile litorale, isolated from the shallow sediments of the Sea of Japan.</title>
        <authorList>
            <person name="Romanenko L."/>
            <person name="Isaeva M."/>
        </authorList>
    </citation>
    <scope>NUCLEOTIDE SEQUENCE [LARGE SCALE GENOMIC DNA]</scope>
    <source>
        <strain evidence="9">KMM 9835</strain>
    </source>
</reference>
<dbReference type="GO" id="GO:0004130">
    <property type="term" value="F:cytochrome-c peroxidase activity"/>
    <property type="evidence" value="ECO:0007669"/>
    <property type="project" value="UniProtKB-EC"/>
</dbReference>
<dbReference type="InterPro" id="IPR051395">
    <property type="entry name" value="Cytochrome_c_Peroxidase/MauG"/>
</dbReference>
<dbReference type="EC" id="1.11.1.5" evidence="9"/>
<dbReference type="Proteomes" id="UP001224325">
    <property type="component" value="Chromosome"/>
</dbReference>
<evidence type="ECO:0000259" key="8">
    <source>
        <dbReference type="PROSITE" id="PS51007"/>
    </source>
</evidence>
<evidence type="ECO:0000256" key="5">
    <source>
        <dbReference type="ARBA" id="ARBA00023002"/>
    </source>
</evidence>
<organism evidence="9 10">
    <name type="scientific">Mariniflexile litorale</name>
    <dbReference type="NCBI Taxonomy" id="3045158"/>
    <lineage>
        <taxon>Bacteria</taxon>
        <taxon>Pseudomonadati</taxon>
        <taxon>Bacteroidota</taxon>
        <taxon>Flavobacteriia</taxon>
        <taxon>Flavobacteriales</taxon>
        <taxon>Flavobacteriaceae</taxon>
        <taxon>Mariniflexile</taxon>
    </lineage>
</organism>
<keyword evidence="5 9" id="KW-0560">Oxidoreductase</keyword>
<evidence type="ECO:0000256" key="4">
    <source>
        <dbReference type="ARBA" id="ARBA00022729"/>
    </source>
</evidence>
<keyword evidence="3 7" id="KW-0479">Metal-binding</keyword>
<dbReference type="KEGG" id="mlil:QLS71_012350"/>
<feature type="domain" description="Cytochrome c" evidence="8">
    <location>
        <begin position="465"/>
        <end position="611"/>
    </location>
</feature>
<feature type="domain" description="Cytochrome c" evidence="8">
    <location>
        <begin position="311"/>
        <end position="446"/>
    </location>
</feature>
<evidence type="ECO:0000256" key="7">
    <source>
        <dbReference type="PROSITE-ProRule" id="PRU00433"/>
    </source>
</evidence>
<dbReference type="Gene3D" id="1.10.760.10">
    <property type="entry name" value="Cytochrome c-like domain"/>
    <property type="match status" value="2"/>
</dbReference>
<dbReference type="PANTHER" id="PTHR30600:SF10">
    <property type="entry name" value="BLL6722 PROTEIN"/>
    <property type="match status" value="1"/>
</dbReference>
<evidence type="ECO:0000256" key="1">
    <source>
        <dbReference type="ARBA" id="ARBA00004196"/>
    </source>
</evidence>
<dbReference type="InterPro" id="IPR036909">
    <property type="entry name" value="Cyt_c-like_dom_sf"/>
</dbReference>
<comment type="subcellular location">
    <subcellularLocation>
        <location evidence="1">Cell envelope</location>
    </subcellularLocation>
</comment>
<keyword evidence="4" id="KW-0732">Signal</keyword>
<keyword evidence="9" id="KW-0575">Peroxidase</keyword>
<dbReference type="PROSITE" id="PS51007">
    <property type="entry name" value="CYTC"/>
    <property type="match status" value="2"/>
</dbReference>
<dbReference type="PANTHER" id="PTHR30600">
    <property type="entry name" value="CYTOCHROME C PEROXIDASE-RELATED"/>
    <property type="match status" value="1"/>
</dbReference>
<keyword evidence="10" id="KW-1185">Reference proteome</keyword>
<dbReference type="SUPFAM" id="SSF46626">
    <property type="entry name" value="Cytochrome c"/>
    <property type="match status" value="2"/>
</dbReference>
<dbReference type="AlphaFoldDB" id="A0AAU7ECQ6"/>
<keyword evidence="2 7" id="KW-0349">Heme</keyword>
<evidence type="ECO:0000256" key="2">
    <source>
        <dbReference type="ARBA" id="ARBA00022617"/>
    </source>
</evidence>
<accession>A0AAU7ECQ6</accession>
<dbReference type="Pfam" id="PF03150">
    <property type="entry name" value="CCP_MauG"/>
    <property type="match status" value="1"/>
</dbReference>